<comment type="caution">
    <text evidence="1">The sequence shown here is derived from an EMBL/GenBank/DDBJ whole genome shotgun (WGS) entry which is preliminary data.</text>
</comment>
<gene>
    <name evidence="1" type="ORF">CDV36_003929</name>
</gene>
<protein>
    <recommendedName>
        <fullName evidence="3">F-box domain-containing protein</fullName>
    </recommendedName>
</protein>
<evidence type="ECO:0000313" key="1">
    <source>
        <dbReference type="EMBL" id="RMJ16381.1"/>
    </source>
</evidence>
<reference evidence="1 2" key="1">
    <citation type="submission" date="2017-06" db="EMBL/GenBank/DDBJ databases">
        <title>Comparative genomic analysis of Ambrosia Fusariam Clade fungi.</title>
        <authorList>
            <person name="Stajich J.E."/>
            <person name="Carrillo J."/>
            <person name="Kijimoto T."/>
            <person name="Eskalen A."/>
            <person name="O'Donnell K."/>
            <person name="Kasson M."/>
        </authorList>
    </citation>
    <scope>NUCLEOTIDE SEQUENCE [LARGE SCALE GENOMIC DNA]</scope>
    <source>
        <strain evidence="1">UCR3666</strain>
    </source>
</reference>
<dbReference type="STRING" id="2010991.A0A3M2SFU3"/>
<accession>A0A3M2SFU3</accession>
<sequence length="444" mass="51362">MVLDDLAPELLLLILCQIDTPKDLHSLISASPHCYRLFASSQEHVISCVLRNAFRIENIHHAVGALSLPASHKRIRPNNAEITSALDRYFDGDTLDLPEDKASLVALCRLYHRVNQYTSDYFQHSLYVLGYVPNCAADFYPSIRERTRFYRGFLRLELFCRAFYDRAYPDDPEPGNSKQIQFDDFISRLEPWEVEEISCALCYLVFVVEGVVDAVEDYLYKALLTNPAAYIVPPGEAPPMALTNTDIPDEGYLVYCDGLEREGLELFSESGRYLAPERIISLAALGLGFVHHLVKSDNDKRYLIIQRRSKRGLFLPDTLDSAPSTDAEIRTPDKFNNIRVDRPNLGWFWFKAREQHIYSGWHPTYDNWRLRERAFVFWDPRRIRNLKGLYAQFPNARKGRVDGVYARWSRSSLEERLSNIWVPKILMNEILHGSAELPLDEEDY</sequence>
<evidence type="ECO:0000313" key="2">
    <source>
        <dbReference type="Proteomes" id="UP000277212"/>
    </source>
</evidence>
<evidence type="ECO:0008006" key="3">
    <source>
        <dbReference type="Google" id="ProtNLM"/>
    </source>
</evidence>
<name>A0A3M2SFU3_9HYPO</name>
<organism evidence="1 2">
    <name type="scientific">Fusarium kuroshium</name>
    <dbReference type="NCBI Taxonomy" id="2010991"/>
    <lineage>
        <taxon>Eukaryota</taxon>
        <taxon>Fungi</taxon>
        <taxon>Dikarya</taxon>
        <taxon>Ascomycota</taxon>
        <taxon>Pezizomycotina</taxon>
        <taxon>Sordariomycetes</taxon>
        <taxon>Hypocreomycetidae</taxon>
        <taxon>Hypocreales</taxon>
        <taxon>Nectriaceae</taxon>
        <taxon>Fusarium</taxon>
        <taxon>Fusarium solani species complex</taxon>
    </lineage>
</organism>
<keyword evidence="2" id="KW-1185">Reference proteome</keyword>
<dbReference type="Proteomes" id="UP000277212">
    <property type="component" value="Unassembled WGS sequence"/>
</dbReference>
<dbReference type="OrthoDB" id="5304511at2759"/>
<proteinExistence type="predicted"/>
<dbReference type="AlphaFoldDB" id="A0A3M2SFU3"/>
<dbReference type="EMBL" id="NKUJ01000048">
    <property type="protein sequence ID" value="RMJ16381.1"/>
    <property type="molecule type" value="Genomic_DNA"/>
</dbReference>